<dbReference type="GO" id="GO:0061542">
    <property type="term" value="F:3-demethylubiquinol 3-O-methyltransferase activity"/>
    <property type="evidence" value="ECO:0007669"/>
    <property type="project" value="UniProtKB-EC"/>
</dbReference>
<dbReference type="PANTHER" id="PTHR43464:SF92">
    <property type="entry name" value="SLR1071 PROTEIN"/>
    <property type="match status" value="1"/>
</dbReference>
<keyword evidence="3" id="KW-1185">Reference proteome</keyword>
<comment type="caution">
    <text evidence="2">The sequence shown here is derived from an EMBL/GenBank/DDBJ whole genome shotgun (WGS) entry which is preliminary data.</text>
</comment>
<dbReference type="Proteomes" id="UP001596523">
    <property type="component" value="Unassembled WGS sequence"/>
</dbReference>
<keyword evidence="2" id="KW-0808">Transferase</keyword>
<dbReference type="Gene3D" id="3.40.50.150">
    <property type="entry name" value="Vaccinia Virus protein VP39"/>
    <property type="match status" value="1"/>
</dbReference>
<protein>
    <submittedName>
        <fullName evidence="2">Class I SAM-dependent methyltransferase</fullName>
        <ecNumber evidence="2">2.1.1.222</ecNumber>
        <ecNumber evidence="2">2.1.1.64</ecNumber>
    </submittedName>
</protein>
<proteinExistence type="predicted"/>
<dbReference type="EC" id="2.1.1.64" evidence="2"/>
<keyword evidence="2" id="KW-0489">Methyltransferase</keyword>
<evidence type="ECO:0000313" key="2">
    <source>
        <dbReference type="EMBL" id="MFC7302766.1"/>
    </source>
</evidence>
<dbReference type="PANTHER" id="PTHR43464">
    <property type="entry name" value="METHYLTRANSFERASE"/>
    <property type="match status" value="1"/>
</dbReference>
<evidence type="ECO:0000313" key="3">
    <source>
        <dbReference type="Proteomes" id="UP001596523"/>
    </source>
</evidence>
<dbReference type="GO" id="GO:0032259">
    <property type="term" value="P:methylation"/>
    <property type="evidence" value="ECO:0007669"/>
    <property type="project" value="UniProtKB-KW"/>
</dbReference>
<dbReference type="InterPro" id="IPR041698">
    <property type="entry name" value="Methyltransf_25"/>
</dbReference>
<dbReference type="GO" id="GO:0102208">
    <property type="term" value="F:2-polyprenyl-6-hydroxyphenol methylase activity"/>
    <property type="evidence" value="ECO:0007669"/>
    <property type="project" value="UniProtKB-EC"/>
</dbReference>
<name>A0ABW2JB63_9ACTN</name>
<gene>
    <name evidence="2" type="ORF">ACFQVC_00870</name>
</gene>
<dbReference type="InterPro" id="IPR029063">
    <property type="entry name" value="SAM-dependent_MTases_sf"/>
</dbReference>
<dbReference type="Pfam" id="PF13649">
    <property type="entry name" value="Methyltransf_25"/>
    <property type="match status" value="1"/>
</dbReference>
<evidence type="ECO:0000259" key="1">
    <source>
        <dbReference type="Pfam" id="PF13649"/>
    </source>
</evidence>
<reference evidence="3" key="1">
    <citation type="journal article" date="2019" name="Int. J. Syst. Evol. Microbiol.">
        <title>The Global Catalogue of Microorganisms (GCM) 10K type strain sequencing project: providing services to taxonomists for standard genome sequencing and annotation.</title>
        <authorList>
            <consortium name="The Broad Institute Genomics Platform"/>
            <consortium name="The Broad Institute Genome Sequencing Center for Infectious Disease"/>
            <person name="Wu L."/>
            <person name="Ma J."/>
        </authorList>
    </citation>
    <scope>NUCLEOTIDE SEQUENCE [LARGE SCALE GENOMIC DNA]</scope>
    <source>
        <strain evidence="3">SYNS20</strain>
    </source>
</reference>
<dbReference type="EC" id="2.1.1.222" evidence="2"/>
<sequence>MKAVQEYYARSAELLAERYEALRFEDVHDEVLPFLPTPPAGVADVGAGTGRDAAALASRGFTVTAVEPVPELRAVAQRLHADAAVTWLDDALPALSRLTGPFDLILLSAVWMHLDEDEREPSMRRLYDLTALGGYVALSLRHGPPPTDRRMYDIPADETIALAERCGFTALGTGGGADHLGRAEVHWSQLILQKRKVHAA</sequence>
<dbReference type="RefSeq" id="WP_381825300.1">
    <property type="nucleotide sequence ID" value="NZ_JBHTCF010000001.1"/>
</dbReference>
<dbReference type="SUPFAM" id="SSF53335">
    <property type="entry name" value="S-adenosyl-L-methionine-dependent methyltransferases"/>
    <property type="match status" value="1"/>
</dbReference>
<organism evidence="2 3">
    <name type="scientific">Streptomyces monticola</name>
    <dbReference type="NCBI Taxonomy" id="2666263"/>
    <lineage>
        <taxon>Bacteria</taxon>
        <taxon>Bacillati</taxon>
        <taxon>Actinomycetota</taxon>
        <taxon>Actinomycetes</taxon>
        <taxon>Kitasatosporales</taxon>
        <taxon>Streptomycetaceae</taxon>
        <taxon>Streptomyces</taxon>
    </lineage>
</organism>
<dbReference type="CDD" id="cd02440">
    <property type="entry name" value="AdoMet_MTases"/>
    <property type="match status" value="1"/>
</dbReference>
<dbReference type="EMBL" id="JBHTCF010000001">
    <property type="protein sequence ID" value="MFC7302766.1"/>
    <property type="molecule type" value="Genomic_DNA"/>
</dbReference>
<feature type="domain" description="Methyltransferase" evidence="1">
    <location>
        <begin position="42"/>
        <end position="134"/>
    </location>
</feature>
<accession>A0ABW2JB63</accession>